<name>A0A3B5BIN2_9TELE</name>
<dbReference type="PROSITE" id="PS00290">
    <property type="entry name" value="IG_MHC"/>
    <property type="match status" value="1"/>
</dbReference>
<dbReference type="InterPro" id="IPR036179">
    <property type="entry name" value="Ig-like_dom_sf"/>
</dbReference>
<dbReference type="Pfam" id="PF00993">
    <property type="entry name" value="MHC_II_alpha"/>
    <property type="match status" value="1"/>
</dbReference>
<dbReference type="RefSeq" id="XP_008297764.1">
    <property type="nucleotide sequence ID" value="XM_008299542.1"/>
</dbReference>
<dbReference type="InterPro" id="IPR013783">
    <property type="entry name" value="Ig-like_fold"/>
</dbReference>
<dbReference type="InterPro" id="IPR003006">
    <property type="entry name" value="Ig/MHC_CS"/>
</dbReference>
<dbReference type="PROSITE" id="PS50835">
    <property type="entry name" value="IG_LIKE"/>
    <property type="match status" value="1"/>
</dbReference>
<protein>
    <submittedName>
        <fullName evidence="6 8">H-2 class II histocompatibility antigen, A-U alpha chain-like</fullName>
    </submittedName>
</protein>
<evidence type="ECO:0000313" key="8">
    <source>
        <dbReference type="RefSeq" id="XP_008297763.1"/>
    </source>
</evidence>
<accession>A0A3B5BIN2</accession>
<dbReference type="OrthoDB" id="8935021at2759"/>
<dbReference type="InterPro" id="IPR001003">
    <property type="entry name" value="MHC_II_a_N"/>
</dbReference>
<dbReference type="AlphaFoldDB" id="A0A3B5BIN2"/>
<dbReference type="SUPFAM" id="SSF54452">
    <property type="entry name" value="MHC antigen-recognition domain"/>
    <property type="match status" value="1"/>
</dbReference>
<dbReference type="Pfam" id="PF07654">
    <property type="entry name" value="C1-set"/>
    <property type="match status" value="1"/>
</dbReference>
<dbReference type="PANTHER" id="PTHR19944">
    <property type="entry name" value="MHC CLASS II-RELATED"/>
    <property type="match status" value="1"/>
</dbReference>
<feature type="signal peptide" evidence="4">
    <location>
        <begin position="1"/>
        <end position="18"/>
    </location>
</feature>
<sequence length="241" mass="26990">MKLSAILILLLHSIGAAAQFTHEIAYVVGCFEDDTTEAQYEFDGEEILYVDFSREDLVYTVPQYFVPDPIEEFGDLNLYKNAREAKRACAGILTYLKLSMHPEEEKDPPESVLYPAEEVVLGVENSLVCFVNHFYPPSINVTWTKNNHPVTEGVSLSRYYPNSNQTFHQFSTLTFTPSEGDIYSCTVEHSALETPKTRFWDVELPKHHQSVVADVCCGVGLSLGLLGVAGGTFLFVKGQHQ</sequence>
<evidence type="ECO:0000313" key="7">
    <source>
        <dbReference type="Proteomes" id="UP000694891"/>
    </source>
</evidence>
<dbReference type="InterPro" id="IPR011162">
    <property type="entry name" value="MHC_I/II-like_Ag-recog"/>
</dbReference>
<keyword evidence="7" id="KW-1185">Reference proteome</keyword>
<evidence type="ECO:0000256" key="3">
    <source>
        <dbReference type="ARBA" id="ARBA00023319"/>
    </source>
</evidence>
<evidence type="ECO:0000259" key="5">
    <source>
        <dbReference type="PROSITE" id="PS50835"/>
    </source>
</evidence>
<dbReference type="STRING" id="144197.ENSSPAP00000026912"/>
<dbReference type="Ensembl" id="ENSSPAT00000027353.1">
    <property type="protein sequence ID" value="ENSSPAP00000026912.1"/>
    <property type="gene ID" value="ENSSPAG00000020290.1"/>
</dbReference>
<feature type="chain" id="PRO_5044592391" evidence="4">
    <location>
        <begin position="19"/>
        <end position="241"/>
    </location>
</feature>
<dbReference type="GO" id="GO:0042613">
    <property type="term" value="C:MHC class II protein complex"/>
    <property type="evidence" value="ECO:0007669"/>
    <property type="project" value="InterPro"/>
</dbReference>
<dbReference type="GO" id="GO:0006955">
    <property type="term" value="P:immune response"/>
    <property type="evidence" value="ECO:0007669"/>
    <property type="project" value="InterPro"/>
</dbReference>
<dbReference type="RefSeq" id="XP_008297763.1">
    <property type="nucleotide sequence ID" value="XM_008299541.1"/>
</dbReference>
<dbReference type="GeneTree" id="ENSGT00940000161847"/>
<keyword evidence="4" id="KW-0732">Signal</keyword>
<dbReference type="InterPro" id="IPR050160">
    <property type="entry name" value="MHC/Immunoglobulin"/>
</dbReference>
<evidence type="ECO:0000256" key="4">
    <source>
        <dbReference type="SAM" id="SignalP"/>
    </source>
</evidence>
<organism evidence="6">
    <name type="scientific">Stegastes partitus</name>
    <name type="common">bicolor damselfish</name>
    <dbReference type="NCBI Taxonomy" id="144197"/>
    <lineage>
        <taxon>Eukaryota</taxon>
        <taxon>Metazoa</taxon>
        <taxon>Chordata</taxon>
        <taxon>Craniata</taxon>
        <taxon>Vertebrata</taxon>
        <taxon>Euteleostomi</taxon>
        <taxon>Actinopterygii</taxon>
        <taxon>Neopterygii</taxon>
        <taxon>Teleostei</taxon>
        <taxon>Neoteleostei</taxon>
        <taxon>Acanthomorphata</taxon>
        <taxon>Ovalentaria</taxon>
        <taxon>Pomacentridae</taxon>
        <taxon>Stegastes</taxon>
    </lineage>
</organism>
<reference evidence="6" key="1">
    <citation type="submission" date="2023-09" db="UniProtKB">
        <authorList>
            <consortium name="Ensembl"/>
        </authorList>
    </citation>
    <scope>IDENTIFICATION</scope>
</reference>
<dbReference type="GO" id="GO:0019882">
    <property type="term" value="P:antigen processing and presentation"/>
    <property type="evidence" value="ECO:0007669"/>
    <property type="project" value="InterPro"/>
</dbReference>
<dbReference type="InterPro" id="IPR003597">
    <property type="entry name" value="Ig_C1-set"/>
</dbReference>
<dbReference type="PANTHER" id="PTHR19944:SF105">
    <property type="entry name" value="RLA CLASS II HISTOCOMPATIBILITY ANTIGEN, DP ALPHA-1 CHAIN"/>
    <property type="match status" value="1"/>
</dbReference>
<dbReference type="SMART" id="SM00407">
    <property type="entry name" value="IGc1"/>
    <property type="match status" value="1"/>
</dbReference>
<evidence type="ECO:0000313" key="9">
    <source>
        <dbReference type="RefSeq" id="XP_008297764.1"/>
    </source>
</evidence>
<keyword evidence="2" id="KW-0325">Glycoprotein</keyword>
<keyword evidence="3" id="KW-0393">Immunoglobulin domain</keyword>
<proteinExistence type="inferred from homology"/>
<evidence type="ECO:0000313" key="6">
    <source>
        <dbReference type="Ensembl" id="ENSSPAP00000026912.1"/>
    </source>
</evidence>
<dbReference type="Proteomes" id="UP000694891">
    <property type="component" value="Unplaced"/>
</dbReference>
<feature type="domain" description="Ig-like" evidence="5">
    <location>
        <begin position="109"/>
        <end position="190"/>
    </location>
</feature>
<dbReference type="SUPFAM" id="SSF48726">
    <property type="entry name" value="Immunoglobulin"/>
    <property type="match status" value="1"/>
</dbReference>
<gene>
    <name evidence="8 9" type="primary">LOC103370472</name>
</gene>
<evidence type="ECO:0000256" key="1">
    <source>
        <dbReference type="ARBA" id="ARBA00007394"/>
    </source>
</evidence>
<dbReference type="CDD" id="cd05767">
    <property type="entry name" value="IgC1_MHC_II_alpha"/>
    <property type="match status" value="1"/>
</dbReference>
<dbReference type="InterPro" id="IPR007110">
    <property type="entry name" value="Ig-like_dom"/>
</dbReference>
<evidence type="ECO:0000256" key="2">
    <source>
        <dbReference type="ARBA" id="ARBA00023180"/>
    </source>
</evidence>
<comment type="similarity">
    <text evidence="1">Belongs to the MHC class II family.</text>
</comment>
<dbReference type="Gene3D" id="2.60.40.10">
    <property type="entry name" value="Immunoglobulins"/>
    <property type="match status" value="1"/>
</dbReference>
<reference evidence="8 9" key="2">
    <citation type="submission" date="2025-04" db="UniProtKB">
        <authorList>
            <consortium name="RefSeq"/>
        </authorList>
    </citation>
    <scope>IDENTIFICATION</scope>
</reference>
<dbReference type="GeneID" id="103370472"/>